<organism evidence="2 4">
    <name type="scientific">Medicago truncatula</name>
    <name type="common">Barrel medic</name>
    <name type="synonym">Medicago tribuloides</name>
    <dbReference type="NCBI Taxonomy" id="3880"/>
    <lineage>
        <taxon>Eukaryota</taxon>
        <taxon>Viridiplantae</taxon>
        <taxon>Streptophyta</taxon>
        <taxon>Embryophyta</taxon>
        <taxon>Tracheophyta</taxon>
        <taxon>Spermatophyta</taxon>
        <taxon>Magnoliopsida</taxon>
        <taxon>eudicotyledons</taxon>
        <taxon>Gunneridae</taxon>
        <taxon>Pentapetalae</taxon>
        <taxon>rosids</taxon>
        <taxon>fabids</taxon>
        <taxon>Fabales</taxon>
        <taxon>Fabaceae</taxon>
        <taxon>Papilionoideae</taxon>
        <taxon>50 kb inversion clade</taxon>
        <taxon>NPAAA clade</taxon>
        <taxon>Hologalegina</taxon>
        <taxon>IRL clade</taxon>
        <taxon>Trifolieae</taxon>
        <taxon>Medicago</taxon>
    </lineage>
</organism>
<keyword evidence="1 2" id="KW-0812">Transmembrane</keyword>
<dbReference type="Proteomes" id="UP000002051">
    <property type="component" value="Unassembled WGS sequence"/>
</dbReference>
<name>A0A072VHH8_MEDTR</name>
<reference evidence="2 4" key="1">
    <citation type="journal article" date="2011" name="Nature">
        <title>The Medicago genome provides insight into the evolution of rhizobial symbioses.</title>
        <authorList>
            <person name="Young N.D."/>
            <person name="Debelle F."/>
            <person name="Oldroyd G.E."/>
            <person name="Geurts R."/>
            <person name="Cannon S.B."/>
            <person name="Udvardi M.K."/>
            <person name="Benedito V.A."/>
            <person name="Mayer K.F."/>
            <person name="Gouzy J."/>
            <person name="Schoof H."/>
            <person name="Van de Peer Y."/>
            <person name="Proost S."/>
            <person name="Cook D.R."/>
            <person name="Meyers B.C."/>
            <person name="Spannagl M."/>
            <person name="Cheung F."/>
            <person name="De Mita S."/>
            <person name="Krishnakumar V."/>
            <person name="Gundlach H."/>
            <person name="Zhou S."/>
            <person name="Mudge J."/>
            <person name="Bharti A.K."/>
            <person name="Murray J.D."/>
            <person name="Naoumkina M.A."/>
            <person name="Rosen B."/>
            <person name="Silverstein K.A."/>
            <person name="Tang H."/>
            <person name="Rombauts S."/>
            <person name="Zhao P.X."/>
            <person name="Zhou P."/>
            <person name="Barbe V."/>
            <person name="Bardou P."/>
            <person name="Bechner M."/>
            <person name="Bellec A."/>
            <person name="Berger A."/>
            <person name="Berges H."/>
            <person name="Bidwell S."/>
            <person name="Bisseling T."/>
            <person name="Choisne N."/>
            <person name="Couloux A."/>
            <person name="Denny R."/>
            <person name="Deshpande S."/>
            <person name="Dai X."/>
            <person name="Doyle J.J."/>
            <person name="Dudez A.M."/>
            <person name="Farmer A.D."/>
            <person name="Fouteau S."/>
            <person name="Franken C."/>
            <person name="Gibelin C."/>
            <person name="Gish J."/>
            <person name="Goldstein S."/>
            <person name="Gonzalez A.J."/>
            <person name="Green P.J."/>
            <person name="Hallab A."/>
            <person name="Hartog M."/>
            <person name="Hua A."/>
            <person name="Humphray S.J."/>
            <person name="Jeong D.H."/>
            <person name="Jing Y."/>
            <person name="Jocker A."/>
            <person name="Kenton S.M."/>
            <person name="Kim D.J."/>
            <person name="Klee K."/>
            <person name="Lai H."/>
            <person name="Lang C."/>
            <person name="Lin S."/>
            <person name="Macmil S.L."/>
            <person name="Magdelenat G."/>
            <person name="Matthews L."/>
            <person name="McCorrison J."/>
            <person name="Monaghan E.L."/>
            <person name="Mun J.H."/>
            <person name="Najar F.Z."/>
            <person name="Nicholson C."/>
            <person name="Noirot C."/>
            <person name="O'Bleness M."/>
            <person name="Paule C.R."/>
            <person name="Poulain J."/>
            <person name="Prion F."/>
            <person name="Qin B."/>
            <person name="Qu C."/>
            <person name="Retzel E.F."/>
            <person name="Riddle C."/>
            <person name="Sallet E."/>
            <person name="Samain S."/>
            <person name="Samson N."/>
            <person name="Sanders I."/>
            <person name="Saurat O."/>
            <person name="Scarpelli C."/>
            <person name="Schiex T."/>
            <person name="Segurens B."/>
            <person name="Severin A.J."/>
            <person name="Sherrier D.J."/>
            <person name="Shi R."/>
            <person name="Sims S."/>
            <person name="Singer S.R."/>
            <person name="Sinharoy S."/>
            <person name="Sterck L."/>
            <person name="Viollet A."/>
            <person name="Wang B.B."/>
            <person name="Wang K."/>
            <person name="Wang M."/>
            <person name="Wang X."/>
            <person name="Warfsmann J."/>
            <person name="Weissenbach J."/>
            <person name="White D.D."/>
            <person name="White J.D."/>
            <person name="Wiley G.B."/>
            <person name="Wincker P."/>
            <person name="Xing Y."/>
            <person name="Yang L."/>
            <person name="Yao Z."/>
            <person name="Ying F."/>
            <person name="Zhai J."/>
            <person name="Zhou L."/>
            <person name="Zuber A."/>
            <person name="Denarie J."/>
            <person name="Dixon R.A."/>
            <person name="May G.D."/>
            <person name="Schwartz D.C."/>
            <person name="Rogers J."/>
            <person name="Quetier F."/>
            <person name="Town C.D."/>
            <person name="Roe B.A."/>
        </authorList>
    </citation>
    <scope>NUCLEOTIDE SEQUENCE [LARGE SCALE GENOMIC DNA]</scope>
    <source>
        <strain evidence="2">A17</strain>
        <strain evidence="3 4">cv. Jemalong A17</strain>
    </source>
</reference>
<accession>A0A072VHH8</accession>
<reference evidence="3" key="3">
    <citation type="submission" date="2015-04" db="UniProtKB">
        <authorList>
            <consortium name="EnsemblPlants"/>
        </authorList>
    </citation>
    <scope>IDENTIFICATION</scope>
    <source>
        <strain evidence="3">cv. Jemalong A17</strain>
    </source>
</reference>
<keyword evidence="4" id="KW-1185">Reference proteome</keyword>
<dbReference type="AlphaFoldDB" id="A0A072VHH8"/>
<dbReference type="HOGENOM" id="CLU_2691437_0_0_1"/>
<evidence type="ECO:0000313" key="4">
    <source>
        <dbReference type="Proteomes" id="UP000002051"/>
    </source>
</evidence>
<protein>
    <submittedName>
        <fullName evidence="2">Transmembrane protein, putative</fullName>
    </submittedName>
</protein>
<evidence type="ECO:0000256" key="1">
    <source>
        <dbReference type="SAM" id="Phobius"/>
    </source>
</evidence>
<gene>
    <name evidence="2" type="ordered locus">MTR_1g051285</name>
</gene>
<reference evidence="2 4" key="2">
    <citation type="journal article" date="2014" name="BMC Genomics">
        <title>An improved genome release (version Mt4.0) for the model legume Medicago truncatula.</title>
        <authorList>
            <person name="Tang H."/>
            <person name="Krishnakumar V."/>
            <person name="Bidwell S."/>
            <person name="Rosen B."/>
            <person name="Chan A."/>
            <person name="Zhou S."/>
            <person name="Gentzbittel L."/>
            <person name="Childs K.L."/>
            <person name="Yandell M."/>
            <person name="Gundlach H."/>
            <person name="Mayer K.F."/>
            <person name="Schwartz D.C."/>
            <person name="Town C.D."/>
        </authorList>
    </citation>
    <scope>GENOME REANNOTATION</scope>
    <source>
        <strain evidence="2">A17</strain>
        <strain evidence="3 4">cv. Jemalong A17</strain>
    </source>
</reference>
<evidence type="ECO:0000313" key="2">
    <source>
        <dbReference type="EMBL" id="KEH41474.1"/>
    </source>
</evidence>
<sequence>MWEKIWGCKNYRNHYEKGCGFFKLVDEEQVDEWDLLYSKAEECIGDNKDMVEEVHYFWISMFWVVPCIWYCTSM</sequence>
<proteinExistence type="predicted"/>
<evidence type="ECO:0000313" key="3">
    <source>
        <dbReference type="EnsemblPlants" id="KEH41474"/>
    </source>
</evidence>
<keyword evidence="1" id="KW-1133">Transmembrane helix</keyword>
<feature type="transmembrane region" description="Helical" evidence="1">
    <location>
        <begin position="55"/>
        <end position="72"/>
    </location>
</feature>
<dbReference type="EnsemblPlants" id="KEH41474">
    <property type="protein sequence ID" value="KEH41474"/>
    <property type="gene ID" value="MTR_1g051285"/>
</dbReference>
<keyword evidence="1" id="KW-0472">Membrane</keyword>
<dbReference type="EMBL" id="CM001217">
    <property type="protein sequence ID" value="KEH41474.1"/>
    <property type="molecule type" value="Genomic_DNA"/>
</dbReference>